<keyword evidence="4" id="KW-1185">Reference proteome</keyword>
<dbReference type="GO" id="GO:0016791">
    <property type="term" value="F:phosphatase activity"/>
    <property type="evidence" value="ECO:0007669"/>
    <property type="project" value="TreeGrafter"/>
</dbReference>
<feature type="binding site" evidence="2">
    <location>
        <begin position="8"/>
        <end position="15"/>
    </location>
    <ligand>
        <name>substrate</name>
    </ligand>
</feature>
<dbReference type="PANTHER" id="PTHR48100">
    <property type="entry name" value="BROAD-SPECIFICITY PHOSPHATASE YOR283W-RELATED"/>
    <property type="match status" value="1"/>
</dbReference>
<dbReference type="InterPro" id="IPR013078">
    <property type="entry name" value="His_Pase_superF_clade-1"/>
</dbReference>
<evidence type="ECO:0000256" key="1">
    <source>
        <dbReference type="PIRSR" id="PIRSR613078-1"/>
    </source>
</evidence>
<dbReference type="Gene3D" id="3.40.50.1240">
    <property type="entry name" value="Phosphoglycerate mutase-like"/>
    <property type="match status" value="1"/>
</dbReference>
<dbReference type="PROSITE" id="PS00175">
    <property type="entry name" value="PG_MUTASE"/>
    <property type="match status" value="1"/>
</dbReference>
<feature type="binding site" evidence="2">
    <location>
        <position position="58"/>
    </location>
    <ligand>
        <name>substrate</name>
    </ligand>
</feature>
<sequence length="197" mass="22617">MTTVCLIRHGETNWNAEGRLQGSTDIPLNEVGYQQAKETADYFEGSEWDLIVCSPLQRAKQTAEAINERLNLPLIEMEDIRERGFGDAEGLTIEERLAKYPDRNYPNKEETDVFQKRIMGALRTISENYPDKKVLFVAHGGVIHEILSILSNEAEEIKNTKLINACISNIEFHDNIWEIKDFNQVAHLTHYNDRGRV</sequence>
<dbReference type="SUPFAM" id="SSF53254">
    <property type="entry name" value="Phosphoglycerate mutase-like"/>
    <property type="match status" value="1"/>
</dbReference>
<feature type="active site" description="Proton donor/acceptor" evidence="1">
    <location>
        <position position="82"/>
    </location>
</feature>
<dbReference type="GO" id="GO:0005737">
    <property type="term" value="C:cytoplasm"/>
    <property type="evidence" value="ECO:0007669"/>
    <property type="project" value="TreeGrafter"/>
</dbReference>
<proteinExistence type="predicted"/>
<evidence type="ECO:0000313" key="4">
    <source>
        <dbReference type="Proteomes" id="UP000440978"/>
    </source>
</evidence>
<dbReference type="AlphaFoldDB" id="A0A6N8CSV7"/>
<comment type="caution">
    <text evidence="3">The sequence shown here is derived from an EMBL/GenBank/DDBJ whole genome shotgun (WGS) entry which is preliminary data.</text>
</comment>
<dbReference type="SMART" id="SM00855">
    <property type="entry name" value="PGAM"/>
    <property type="match status" value="1"/>
</dbReference>
<evidence type="ECO:0000313" key="3">
    <source>
        <dbReference type="EMBL" id="MTT31086.1"/>
    </source>
</evidence>
<reference evidence="3 4" key="1">
    <citation type="submission" date="2019-11" db="EMBL/GenBank/DDBJ databases">
        <title>Terrilactibacillus tamarindus sp. nov. BCM23-1 isolated from bark of Tamarindus indica.</title>
        <authorList>
            <person name="Kingkaew E."/>
            <person name="Tanasupawat S."/>
        </authorList>
    </citation>
    <scope>NUCLEOTIDE SEQUENCE [LARGE SCALE GENOMIC DNA]</scope>
    <source>
        <strain evidence="3 4">BCM23-1</strain>
    </source>
</reference>
<dbReference type="InterPro" id="IPR001345">
    <property type="entry name" value="PG/BPGM_mutase_AS"/>
</dbReference>
<dbReference type="CDD" id="cd07067">
    <property type="entry name" value="HP_PGM_like"/>
    <property type="match status" value="1"/>
</dbReference>
<dbReference type="Proteomes" id="UP000440978">
    <property type="component" value="Unassembled WGS sequence"/>
</dbReference>
<feature type="active site" description="Tele-phosphohistidine intermediate" evidence="1">
    <location>
        <position position="9"/>
    </location>
</feature>
<protein>
    <submittedName>
        <fullName evidence="3">Histidine phosphatase family protein</fullName>
    </submittedName>
</protein>
<dbReference type="EMBL" id="WNHB01000004">
    <property type="protein sequence ID" value="MTT31086.1"/>
    <property type="molecule type" value="Genomic_DNA"/>
</dbReference>
<dbReference type="InterPro" id="IPR050275">
    <property type="entry name" value="PGM_Phosphatase"/>
</dbReference>
<accession>A0A6N8CSV7</accession>
<gene>
    <name evidence="3" type="ORF">GMB86_03545</name>
</gene>
<dbReference type="InterPro" id="IPR029033">
    <property type="entry name" value="His_PPase_superfam"/>
</dbReference>
<dbReference type="PANTHER" id="PTHR48100:SF59">
    <property type="entry name" value="ADENOSYLCOBALAMIN_ALPHA-RIBAZOLE PHOSPHATASE"/>
    <property type="match status" value="1"/>
</dbReference>
<dbReference type="OrthoDB" id="9782128at2"/>
<name>A0A6N8CSV7_9BACI</name>
<organism evidence="3 4">
    <name type="scientific">Terrilactibacillus tamarindi</name>
    <dbReference type="NCBI Taxonomy" id="2599694"/>
    <lineage>
        <taxon>Bacteria</taxon>
        <taxon>Bacillati</taxon>
        <taxon>Bacillota</taxon>
        <taxon>Bacilli</taxon>
        <taxon>Bacillales</taxon>
        <taxon>Bacillaceae</taxon>
        <taxon>Terrilactibacillus</taxon>
    </lineage>
</organism>
<dbReference type="Pfam" id="PF00300">
    <property type="entry name" value="His_Phos_1"/>
    <property type="match status" value="1"/>
</dbReference>
<dbReference type="RefSeq" id="WP_155216898.1">
    <property type="nucleotide sequence ID" value="NZ_WNHB01000004.1"/>
</dbReference>
<evidence type="ECO:0000256" key="2">
    <source>
        <dbReference type="PIRSR" id="PIRSR613078-2"/>
    </source>
</evidence>